<dbReference type="GO" id="GO:0005765">
    <property type="term" value="C:lysosomal membrane"/>
    <property type="evidence" value="ECO:0007669"/>
    <property type="project" value="UniProtKB-SubCell"/>
</dbReference>
<evidence type="ECO:0000313" key="11">
    <source>
        <dbReference type="EMBL" id="KAG8200142.1"/>
    </source>
</evidence>
<feature type="transmembrane region" description="Helical" evidence="10">
    <location>
        <begin position="37"/>
        <end position="56"/>
    </location>
</feature>
<evidence type="ECO:0000256" key="4">
    <source>
        <dbReference type="ARBA" id="ARBA00022448"/>
    </source>
</evidence>
<reference evidence="11 12" key="1">
    <citation type="journal article" date="2022" name="Nat. Ecol. Evol.">
        <title>A masculinizing supergene underlies an exaggerated male reproductive morph in a spider.</title>
        <authorList>
            <person name="Hendrickx F."/>
            <person name="De Corte Z."/>
            <person name="Sonet G."/>
            <person name="Van Belleghem S.M."/>
            <person name="Kostlbacher S."/>
            <person name="Vangestel C."/>
        </authorList>
    </citation>
    <scope>NUCLEOTIDE SEQUENCE [LARGE SCALE GENOMIC DNA]</scope>
    <source>
        <strain evidence="11">W744_W776</strain>
    </source>
</reference>
<evidence type="ECO:0000313" key="12">
    <source>
        <dbReference type="Proteomes" id="UP000827092"/>
    </source>
</evidence>
<dbReference type="Proteomes" id="UP000827092">
    <property type="component" value="Unassembled WGS sequence"/>
</dbReference>
<name>A0AAV6VT97_9ARAC</name>
<keyword evidence="9" id="KW-0458">Lysosome</keyword>
<comment type="similarity">
    <text evidence="3">Belongs to the HRG family.</text>
</comment>
<evidence type="ECO:0000256" key="8">
    <source>
        <dbReference type="ARBA" id="ARBA00023136"/>
    </source>
</evidence>
<keyword evidence="5 10" id="KW-0812">Transmembrane</keyword>
<evidence type="ECO:0000256" key="6">
    <source>
        <dbReference type="ARBA" id="ARBA00022753"/>
    </source>
</evidence>
<dbReference type="PANTHER" id="PTHR31525">
    <property type="entry name" value="HEME TRANSPORTER HRG1"/>
    <property type="match status" value="1"/>
</dbReference>
<evidence type="ECO:0000256" key="2">
    <source>
        <dbReference type="ARBA" id="ARBA00004337"/>
    </source>
</evidence>
<dbReference type="GO" id="GO:0020037">
    <property type="term" value="F:heme binding"/>
    <property type="evidence" value="ECO:0007669"/>
    <property type="project" value="TreeGrafter"/>
</dbReference>
<dbReference type="InterPro" id="IPR026218">
    <property type="entry name" value="HRG"/>
</dbReference>
<feature type="transmembrane region" description="Helical" evidence="10">
    <location>
        <begin position="111"/>
        <end position="130"/>
    </location>
</feature>
<accession>A0AAV6VT97</accession>
<evidence type="ECO:0000256" key="1">
    <source>
        <dbReference type="ARBA" id="ARBA00004155"/>
    </source>
</evidence>
<organism evidence="11 12">
    <name type="scientific">Oedothorax gibbosus</name>
    <dbReference type="NCBI Taxonomy" id="931172"/>
    <lineage>
        <taxon>Eukaryota</taxon>
        <taxon>Metazoa</taxon>
        <taxon>Ecdysozoa</taxon>
        <taxon>Arthropoda</taxon>
        <taxon>Chelicerata</taxon>
        <taxon>Arachnida</taxon>
        <taxon>Araneae</taxon>
        <taxon>Araneomorphae</taxon>
        <taxon>Entelegynae</taxon>
        <taxon>Araneoidea</taxon>
        <taxon>Linyphiidae</taxon>
        <taxon>Erigoninae</taxon>
        <taxon>Oedothorax</taxon>
    </lineage>
</organism>
<sequence>MEGRRRCLGLKTVLAILGVISGASICVTFGASRNFNASIWGFLTGVFAAIVLNLHLCYRKNILHLKFTPETLGLVKLCGILCSIIALSASIIYFVLMSVFKQGYKMEDDGYAPAGIFALLSLKWTVMMFFEGRWYERFLRSTHEYGDTSNEEYLTKHDSGLLNN</sequence>
<gene>
    <name evidence="11" type="ORF">JTE90_018927</name>
</gene>
<keyword evidence="8 10" id="KW-0472">Membrane</keyword>
<dbReference type="PANTHER" id="PTHR31525:SF1">
    <property type="entry name" value="HEME TRANSPORTER HRG1"/>
    <property type="match status" value="1"/>
</dbReference>
<keyword evidence="7 10" id="KW-1133">Transmembrane helix</keyword>
<keyword evidence="12" id="KW-1185">Reference proteome</keyword>
<evidence type="ECO:0000256" key="10">
    <source>
        <dbReference type="SAM" id="Phobius"/>
    </source>
</evidence>
<keyword evidence="6" id="KW-0967">Endosome</keyword>
<dbReference type="EMBL" id="JAFNEN010000019">
    <property type="protein sequence ID" value="KAG8200142.1"/>
    <property type="molecule type" value="Genomic_DNA"/>
</dbReference>
<comment type="subcellular location">
    <subcellularLocation>
        <location evidence="2">Endosome membrane</location>
        <topology evidence="2">Multi-pass membrane protein</topology>
    </subcellularLocation>
    <subcellularLocation>
        <location evidence="1">Lysosome membrane</location>
        <topology evidence="1">Multi-pass membrane protein</topology>
    </subcellularLocation>
</comment>
<evidence type="ECO:0000256" key="3">
    <source>
        <dbReference type="ARBA" id="ARBA00006203"/>
    </source>
</evidence>
<feature type="transmembrane region" description="Helical" evidence="10">
    <location>
        <begin position="77"/>
        <end position="99"/>
    </location>
</feature>
<keyword evidence="4" id="KW-0813">Transport</keyword>
<protein>
    <recommendedName>
        <fullName evidence="13">Heme transporter hrg1-A</fullName>
    </recommendedName>
</protein>
<evidence type="ECO:0000256" key="5">
    <source>
        <dbReference type="ARBA" id="ARBA00022692"/>
    </source>
</evidence>
<evidence type="ECO:0000256" key="9">
    <source>
        <dbReference type="ARBA" id="ARBA00023228"/>
    </source>
</evidence>
<dbReference type="AlphaFoldDB" id="A0AAV6VT97"/>
<dbReference type="GO" id="GO:0010008">
    <property type="term" value="C:endosome membrane"/>
    <property type="evidence" value="ECO:0007669"/>
    <property type="project" value="UniProtKB-SubCell"/>
</dbReference>
<feature type="transmembrane region" description="Helical" evidence="10">
    <location>
        <begin position="12"/>
        <end position="31"/>
    </location>
</feature>
<dbReference type="GO" id="GO:0015232">
    <property type="term" value="F:heme transmembrane transporter activity"/>
    <property type="evidence" value="ECO:0007669"/>
    <property type="project" value="InterPro"/>
</dbReference>
<dbReference type="GO" id="GO:0005886">
    <property type="term" value="C:plasma membrane"/>
    <property type="evidence" value="ECO:0007669"/>
    <property type="project" value="TreeGrafter"/>
</dbReference>
<evidence type="ECO:0000256" key="7">
    <source>
        <dbReference type="ARBA" id="ARBA00022989"/>
    </source>
</evidence>
<evidence type="ECO:0008006" key="13">
    <source>
        <dbReference type="Google" id="ProtNLM"/>
    </source>
</evidence>
<comment type="caution">
    <text evidence="11">The sequence shown here is derived from an EMBL/GenBank/DDBJ whole genome shotgun (WGS) entry which is preliminary data.</text>
</comment>
<proteinExistence type="inferred from homology"/>